<evidence type="ECO:0000256" key="4">
    <source>
        <dbReference type="ARBA" id="ARBA00023136"/>
    </source>
</evidence>
<comment type="caution">
    <text evidence="6">The sequence shown here is derived from an EMBL/GenBank/DDBJ whole genome shotgun (WGS) entry which is preliminary data.</text>
</comment>
<dbReference type="Proteomes" id="UP000270649">
    <property type="component" value="Unassembled WGS sequence"/>
</dbReference>
<evidence type="ECO:0000256" key="1">
    <source>
        <dbReference type="ARBA" id="ARBA00004141"/>
    </source>
</evidence>
<dbReference type="GO" id="GO:0015499">
    <property type="term" value="F:formate transmembrane transporter activity"/>
    <property type="evidence" value="ECO:0007669"/>
    <property type="project" value="TreeGrafter"/>
</dbReference>
<dbReference type="Pfam" id="PF01226">
    <property type="entry name" value="Form_Nir_trans"/>
    <property type="match status" value="1"/>
</dbReference>
<sequence length="261" mass="27333">MSLNESVAAAVTKKTALLDQSPSRFIVRAILAGVYLLIGTAFAGAVAQAVEKNFEGLGSVAFAFLFGLGLFAIIILGADLATGNMMFMVYGAANKQVTWAKAFWLIIVTTVFNLVGAAILAAALGVSAKFGNLPVDHIIVTLTDAKLAKGPAGMLVEGILANFVVNMSIVGGIFAKEIISKFIVIVPLIAAFVGMGLEHVIANFCLVCLTFFDAGAFPEHFTLGAVLTNWAIVWVGNVIGGGFLIGGVYAWLNKGPEAYRD</sequence>
<dbReference type="Gene3D" id="1.20.1080.10">
    <property type="entry name" value="Glycerol uptake facilitator protein"/>
    <property type="match status" value="1"/>
</dbReference>
<name>A0A3M0HBG1_9CORY</name>
<feature type="transmembrane region" description="Helical" evidence="5">
    <location>
        <begin position="59"/>
        <end position="81"/>
    </location>
</feature>
<gene>
    <name evidence="6" type="ORF">D9543_04115</name>
</gene>
<protein>
    <submittedName>
        <fullName evidence="6">Formate/nitrite transporter family protein</fullName>
    </submittedName>
</protein>
<dbReference type="RefSeq" id="WP_121927596.1">
    <property type="nucleotide sequence ID" value="NZ_JAACBU010000051.1"/>
</dbReference>
<dbReference type="InterPro" id="IPR000292">
    <property type="entry name" value="For/NO2_transpt"/>
</dbReference>
<evidence type="ECO:0000313" key="6">
    <source>
        <dbReference type="EMBL" id="RMB63176.1"/>
    </source>
</evidence>
<proteinExistence type="predicted"/>
<feature type="transmembrane region" description="Helical" evidence="5">
    <location>
        <begin position="152"/>
        <end position="175"/>
    </location>
</feature>
<feature type="transmembrane region" description="Helical" evidence="5">
    <location>
        <begin position="102"/>
        <end position="126"/>
    </location>
</feature>
<evidence type="ECO:0000256" key="2">
    <source>
        <dbReference type="ARBA" id="ARBA00022692"/>
    </source>
</evidence>
<evidence type="ECO:0000256" key="3">
    <source>
        <dbReference type="ARBA" id="ARBA00022989"/>
    </source>
</evidence>
<evidence type="ECO:0000313" key="7">
    <source>
        <dbReference type="Proteomes" id="UP000270649"/>
    </source>
</evidence>
<dbReference type="PANTHER" id="PTHR30520:SF8">
    <property type="entry name" value="NITRITE TRANSPORTER NIRC"/>
    <property type="match status" value="1"/>
</dbReference>
<organism evidence="6 7">
    <name type="scientific">Corynebacterium macginleyi</name>
    <dbReference type="NCBI Taxonomy" id="38290"/>
    <lineage>
        <taxon>Bacteria</taxon>
        <taxon>Bacillati</taxon>
        <taxon>Actinomycetota</taxon>
        <taxon>Actinomycetes</taxon>
        <taxon>Mycobacteriales</taxon>
        <taxon>Corynebacteriaceae</taxon>
        <taxon>Corynebacterium</taxon>
    </lineage>
</organism>
<keyword evidence="3 5" id="KW-1133">Transmembrane helix</keyword>
<evidence type="ECO:0000256" key="5">
    <source>
        <dbReference type="SAM" id="Phobius"/>
    </source>
</evidence>
<comment type="subcellular location">
    <subcellularLocation>
        <location evidence="1">Membrane</location>
        <topology evidence="1">Multi-pass membrane protein</topology>
    </subcellularLocation>
</comment>
<dbReference type="AlphaFoldDB" id="A0A3M0HBG1"/>
<feature type="transmembrane region" description="Helical" evidence="5">
    <location>
        <begin position="182"/>
        <end position="212"/>
    </location>
</feature>
<keyword evidence="2 5" id="KW-0812">Transmembrane</keyword>
<dbReference type="OrthoDB" id="9786493at2"/>
<dbReference type="InterPro" id="IPR023271">
    <property type="entry name" value="Aquaporin-like"/>
</dbReference>
<keyword evidence="4 5" id="KW-0472">Membrane</keyword>
<feature type="transmembrane region" description="Helical" evidence="5">
    <location>
        <begin position="25"/>
        <end position="47"/>
    </location>
</feature>
<dbReference type="EMBL" id="REGC01000003">
    <property type="protein sequence ID" value="RMB63176.1"/>
    <property type="molecule type" value="Genomic_DNA"/>
</dbReference>
<dbReference type="GO" id="GO:0005886">
    <property type="term" value="C:plasma membrane"/>
    <property type="evidence" value="ECO:0007669"/>
    <property type="project" value="TreeGrafter"/>
</dbReference>
<reference evidence="6 7" key="1">
    <citation type="submission" date="2018-10" db="EMBL/GenBank/DDBJ databases">
        <title>Corynebacterium macginleyi genome sequencing and assembly of the type strain and two clinical samples.</title>
        <authorList>
            <person name="Bernier A.-M."/>
            <person name="Bernard K."/>
        </authorList>
    </citation>
    <scope>NUCLEOTIDE SEQUENCE [LARGE SCALE GENOMIC DNA]</scope>
    <source>
        <strain evidence="6 7">NML 120205</strain>
    </source>
</reference>
<accession>A0A3M0HBG1</accession>
<dbReference type="PANTHER" id="PTHR30520">
    <property type="entry name" value="FORMATE TRANSPORTER-RELATED"/>
    <property type="match status" value="1"/>
</dbReference>
<feature type="transmembrane region" description="Helical" evidence="5">
    <location>
        <begin position="232"/>
        <end position="252"/>
    </location>
</feature>